<dbReference type="SUPFAM" id="SSF50182">
    <property type="entry name" value="Sm-like ribonucleoproteins"/>
    <property type="match status" value="1"/>
</dbReference>
<dbReference type="GO" id="GO:0008381">
    <property type="term" value="F:mechanosensitive monoatomic ion channel activity"/>
    <property type="evidence" value="ECO:0007669"/>
    <property type="project" value="UniProtKB-ARBA"/>
</dbReference>
<evidence type="ECO:0000256" key="1">
    <source>
        <dbReference type="ARBA" id="ARBA00004370"/>
    </source>
</evidence>
<dbReference type="Proteomes" id="UP000245765">
    <property type="component" value="Unassembled WGS sequence"/>
</dbReference>
<feature type="region of interest" description="Disordered" evidence="5">
    <location>
        <begin position="580"/>
        <end position="599"/>
    </location>
</feature>
<evidence type="ECO:0000256" key="5">
    <source>
        <dbReference type="SAM" id="MobiDB-lite"/>
    </source>
</evidence>
<comment type="caution">
    <text evidence="8">The sequence shown here is derived from an EMBL/GenBank/DDBJ whole genome shotgun (WGS) entry which is preliminary data.</text>
</comment>
<sequence length="599" mass="64233">MPGHEPRRIDQRILWRGLRPATASAPIGPAYPRRQPGGRRHPGASRMPMLRLVLLAMLLVLPLRQPAAELLLPELDTSSPLATYRTFLAEAARVQTMYQTYRQNPSVLGELQLGLALRRISEGLLDLSGSAPATRMRDGNFAFGYLADILHRLPEPGPEAIANLGDARRWSVPGTQIRLERIAEGPRAGEWLFSAETVARLPEFHAQVIGLPVLRPSGAPNWHEVQMRATGPLLAGLELERLPGWMQERVLGALAWKVLIAFAIVLLVAALVLAWRRVVARWTARAGPLRRRLLWLTVPAVMAALTLLAHAFIVSQLVLTGLPADAESLLATGMLYVAAAWGAWVLCWVLAEAAIASPAVPDDSFDANLLRLLARVGAPIAAGSVLFFGANDLGVPAVGLLAGVSIGGIALALAAQSTVENLFGGLSIFADRPFRVGDDIRFGGASGRVEAIGPRSTRIRGADGTLTTVPNADLAKMQVTNVSVRTRYLFGQRFSLPATIPRTRLAALLARLHERVAAHPLVELGAGAPRARLVGFTGEAVEIEVLAQLQAQTFAEFQEAQEALLLILIRAVEEIVAEHSAAPRPVPQGEPAASGHGVG</sequence>
<evidence type="ECO:0000313" key="9">
    <source>
        <dbReference type="Proteomes" id="UP000245765"/>
    </source>
</evidence>
<feature type="transmembrane region" description="Helical" evidence="6">
    <location>
        <begin position="293"/>
        <end position="313"/>
    </location>
</feature>
<dbReference type="Pfam" id="PF00924">
    <property type="entry name" value="MS_channel_2nd"/>
    <property type="match status" value="1"/>
</dbReference>
<organism evidence="8 9">
    <name type="scientific">Falsiroseomonas bella</name>
    <dbReference type="NCBI Taxonomy" id="2184016"/>
    <lineage>
        <taxon>Bacteria</taxon>
        <taxon>Pseudomonadati</taxon>
        <taxon>Pseudomonadota</taxon>
        <taxon>Alphaproteobacteria</taxon>
        <taxon>Acetobacterales</taxon>
        <taxon>Roseomonadaceae</taxon>
        <taxon>Falsiroseomonas</taxon>
    </lineage>
</organism>
<feature type="transmembrane region" description="Helical" evidence="6">
    <location>
        <begin position="333"/>
        <end position="351"/>
    </location>
</feature>
<evidence type="ECO:0000256" key="3">
    <source>
        <dbReference type="ARBA" id="ARBA00022989"/>
    </source>
</evidence>
<reference evidence="9" key="1">
    <citation type="submission" date="2018-05" db="EMBL/GenBank/DDBJ databases">
        <authorList>
            <person name="Du Z."/>
            <person name="Wang X."/>
        </authorList>
    </citation>
    <scope>NUCLEOTIDE SEQUENCE [LARGE SCALE GENOMIC DNA]</scope>
    <source>
        <strain evidence="9">CQN31</strain>
    </source>
</reference>
<dbReference type="InterPro" id="IPR010920">
    <property type="entry name" value="LSM_dom_sf"/>
</dbReference>
<name>A0A317F8I6_9PROT</name>
<keyword evidence="3 6" id="KW-1133">Transmembrane helix</keyword>
<protein>
    <recommendedName>
        <fullName evidence="7">Mechanosensitive ion channel MscS domain-containing protein</fullName>
    </recommendedName>
</protein>
<keyword evidence="9" id="KW-1185">Reference proteome</keyword>
<dbReference type="PANTHER" id="PTHR30566">
    <property type="entry name" value="YNAI-RELATED MECHANOSENSITIVE ION CHANNEL"/>
    <property type="match status" value="1"/>
</dbReference>
<dbReference type="InterPro" id="IPR006685">
    <property type="entry name" value="MscS_channel_2nd"/>
</dbReference>
<keyword evidence="2 6" id="KW-0812">Transmembrane</keyword>
<dbReference type="PANTHER" id="PTHR30566:SF5">
    <property type="entry name" value="MECHANOSENSITIVE ION CHANNEL PROTEIN 1, MITOCHONDRIAL-RELATED"/>
    <property type="match status" value="1"/>
</dbReference>
<feature type="transmembrane region" description="Helical" evidence="6">
    <location>
        <begin position="396"/>
        <end position="415"/>
    </location>
</feature>
<proteinExistence type="predicted"/>
<dbReference type="AlphaFoldDB" id="A0A317F8I6"/>
<feature type="transmembrane region" description="Helical" evidence="6">
    <location>
        <begin position="372"/>
        <end position="390"/>
    </location>
</feature>
<feature type="transmembrane region" description="Helical" evidence="6">
    <location>
        <begin position="254"/>
        <end position="273"/>
    </location>
</feature>
<evidence type="ECO:0000256" key="2">
    <source>
        <dbReference type="ARBA" id="ARBA00022692"/>
    </source>
</evidence>
<dbReference type="EMBL" id="QGNA01000005">
    <property type="protein sequence ID" value="PWS35065.1"/>
    <property type="molecule type" value="Genomic_DNA"/>
</dbReference>
<dbReference type="GO" id="GO:0016020">
    <property type="term" value="C:membrane"/>
    <property type="evidence" value="ECO:0007669"/>
    <property type="project" value="UniProtKB-SubCell"/>
</dbReference>
<keyword evidence="4 6" id="KW-0472">Membrane</keyword>
<evidence type="ECO:0000259" key="7">
    <source>
        <dbReference type="Pfam" id="PF00924"/>
    </source>
</evidence>
<evidence type="ECO:0000313" key="8">
    <source>
        <dbReference type="EMBL" id="PWS35065.1"/>
    </source>
</evidence>
<evidence type="ECO:0000256" key="4">
    <source>
        <dbReference type="ARBA" id="ARBA00023136"/>
    </source>
</evidence>
<dbReference type="Gene3D" id="2.30.30.60">
    <property type="match status" value="1"/>
</dbReference>
<dbReference type="InterPro" id="IPR023408">
    <property type="entry name" value="MscS_beta-dom_sf"/>
</dbReference>
<gene>
    <name evidence="8" type="ORF">DFH01_22350</name>
</gene>
<feature type="region of interest" description="Disordered" evidence="5">
    <location>
        <begin position="24"/>
        <end position="43"/>
    </location>
</feature>
<evidence type="ECO:0000256" key="6">
    <source>
        <dbReference type="SAM" id="Phobius"/>
    </source>
</evidence>
<feature type="domain" description="Mechanosensitive ion channel MscS" evidence="7">
    <location>
        <begin position="418"/>
        <end position="483"/>
    </location>
</feature>
<accession>A0A317F8I6</accession>
<dbReference type="Gene3D" id="1.10.287.1260">
    <property type="match status" value="1"/>
</dbReference>
<comment type="subcellular location">
    <subcellularLocation>
        <location evidence="1">Membrane</location>
    </subcellularLocation>
</comment>